<evidence type="ECO:0000313" key="4">
    <source>
        <dbReference type="EMBL" id="MBF8176922.1"/>
    </source>
</evidence>
<feature type="region of interest" description="Disordered" evidence="2">
    <location>
        <begin position="36"/>
        <end position="60"/>
    </location>
</feature>
<evidence type="ECO:0000256" key="1">
    <source>
        <dbReference type="ARBA" id="ARBA00009129"/>
    </source>
</evidence>
<dbReference type="SUPFAM" id="SSF69047">
    <property type="entry name" value="Hypothetical protein YjbJ"/>
    <property type="match status" value="1"/>
</dbReference>
<evidence type="ECO:0000313" key="5">
    <source>
        <dbReference type="Proteomes" id="UP000657372"/>
    </source>
</evidence>
<reference evidence="4 5" key="1">
    <citation type="submission" date="2020-11" db="EMBL/GenBank/DDBJ databases">
        <title>WGS of Herminiimonas contaminans strain Marseille-Q4544 isolated from planarians Schmidtea mediterranea.</title>
        <authorList>
            <person name="Kangale L."/>
        </authorList>
    </citation>
    <scope>NUCLEOTIDE SEQUENCE [LARGE SCALE GENOMIC DNA]</scope>
    <source>
        <strain evidence="4 5">Marseille-Q4544</strain>
    </source>
</reference>
<name>A0ABS0EPZ8_9BURK</name>
<organism evidence="4 5">
    <name type="scientific">Herminiimonas contaminans</name>
    <dbReference type="NCBI Taxonomy" id="1111140"/>
    <lineage>
        <taxon>Bacteria</taxon>
        <taxon>Pseudomonadati</taxon>
        <taxon>Pseudomonadota</taxon>
        <taxon>Betaproteobacteria</taxon>
        <taxon>Burkholderiales</taxon>
        <taxon>Oxalobacteraceae</taxon>
        <taxon>Herminiimonas</taxon>
    </lineage>
</organism>
<dbReference type="InterPro" id="IPR008462">
    <property type="entry name" value="CsbD"/>
</dbReference>
<dbReference type="Pfam" id="PF05532">
    <property type="entry name" value="CsbD"/>
    <property type="match status" value="1"/>
</dbReference>
<gene>
    <name evidence="4" type="ORF">IXC47_04410</name>
</gene>
<evidence type="ECO:0000259" key="3">
    <source>
        <dbReference type="Pfam" id="PF05532"/>
    </source>
</evidence>
<comment type="similarity">
    <text evidence="1">Belongs to the UPF0337 (CsbD) family.</text>
</comment>
<proteinExistence type="inferred from homology"/>
<dbReference type="EMBL" id="JADOEL010000002">
    <property type="protein sequence ID" value="MBF8176922.1"/>
    <property type="molecule type" value="Genomic_DNA"/>
</dbReference>
<dbReference type="RefSeq" id="WP_175625349.1">
    <property type="nucleotide sequence ID" value="NZ_JADOEL010000002.1"/>
</dbReference>
<keyword evidence="5" id="KW-1185">Reference proteome</keyword>
<dbReference type="Proteomes" id="UP000657372">
    <property type="component" value="Unassembled WGS sequence"/>
</dbReference>
<accession>A0ABS0EPZ8</accession>
<dbReference type="Gene3D" id="1.10.1470.10">
    <property type="entry name" value="YjbJ"/>
    <property type="match status" value="1"/>
</dbReference>
<sequence>MNKDQVKGNLKQAEGAIKEMTGKIIGNKTLEEKGKLEKHAGKVQESYGDMKSSIKREKQY</sequence>
<dbReference type="InterPro" id="IPR036629">
    <property type="entry name" value="YjbJ_sf"/>
</dbReference>
<protein>
    <submittedName>
        <fullName evidence="4">CsbD family protein</fullName>
    </submittedName>
</protein>
<evidence type="ECO:0000256" key="2">
    <source>
        <dbReference type="SAM" id="MobiDB-lite"/>
    </source>
</evidence>
<feature type="domain" description="CsbD-like" evidence="3">
    <location>
        <begin position="4"/>
        <end position="56"/>
    </location>
</feature>
<comment type="caution">
    <text evidence="4">The sequence shown here is derived from an EMBL/GenBank/DDBJ whole genome shotgun (WGS) entry which is preliminary data.</text>
</comment>